<reference evidence="2 3" key="1">
    <citation type="submission" date="2023-08" db="EMBL/GenBank/DDBJ databases">
        <title>Black Yeasts Isolated from many extreme environments.</title>
        <authorList>
            <person name="Coleine C."/>
            <person name="Stajich J.E."/>
            <person name="Selbmann L."/>
        </authorList>
    </citation>
    <scope>NUCLEOTIDE SEQUENCE [LARGE SCALE GENOMIC DNA]</scope>
    <source>
        <strain evidence="2 3">CCFEE 5910</strain>
    </source>
</reference>
<name>A0AAN7T639_9EURO</name>
<dbReference type="PANTHER" id="PTHR12774:SF2">
    <property type="entry name" value="PEROXISOMAL BIOGENESIS FACTOR 19"/>
    <property type="match status" value="1"/>
</dbReference>
<proteinExistence type="predicted"/>
<feature type="region of interest" description="Disordered" evidence="1">
    <location>
        <begin position="349"/>
        <end position="382"/>
    </location>
</feature>
<dbReference type="InterPro" id="IPR006708">
    <property type="entry name" value="Pex19"/>
</dbReference>
<dbReference type="AlphaFoldDB" id="A0AAN7T639"/>
<feature type="compositionally biased region" description="Basic and acidic residues" evidence="1">
    <location>
        <begin position="373"/>
        <end position="382"/>
    </location>
</feature>
<evidence type="ECO:0000313" key="2">
    <source>
        <dbReference type="EMBL" id="KAK5091164.1"/>
    </source>
</evidence>
<organism evidence="2 3">
    <name type="scientific">Lithohypha guttulata</name>
    <dbReference type="NCBI Taxonomy" id="1690604"/>
    <lineage>
        <taxon>Eukaryota</taxon>
        <taxon>Fungi</taxon>
        <taxon>Dikarya</taxon>
        <taxon>Ascomycota</taxon>
        <taxon>Pezizomycotina</taxon>
        <taxon>Eurotiomycetes</taxon>
        <taxon>Chaetothyriomycetidae</taxon>
        <taxon>Chaetothyriales</taxon>
        <taxon>Trichomeriaceae</taxon>
        <taxon>Lithohypha</taxon>
    </lineage>
</organism>
<feature type="compositionally biased region" description="Acidic residues" evidence="1">
    <location>
        <begin position="32"/>
        <end position="45"/>
    </location>
</feature>
<dbReference type="EMBL" id="JAVRRJ010000001">
    <property type="protein sequence ID" value="KAK5091164.1"/>
    <property type="molecule type" value="Genomic_DNA"/>
</dbReference>
<dbReference type="PANTHER" id="PTHR12774">
    <property type="entry name" value="PEROXISOMAL BIOGENESIS FACTOR 19"/>
    <property type="match status" value="1"/>
</dbReference>
<feature type="compositionally biased region" description="Polar residues" evidence="1">
    <location>
        <begin position="220"/>
        <end position="230"/>
    </location>
</feature>
<accession>A0AAN7T639</accession>
<sequence>MADSAANKPTASTVHEQAVTESVPAPPTVGGDDSDPDFDDLDDVLDQFSANAPTKTTTKATEPDASRAPASSGPGRPEKDVLNLSDQPLPDGPKPGESEEEFINRLSSEMSKLFANIPSDADIAAQNPDMTKMGKELEEFTRQMEEQGVKPEDLLKAILGEEGAKVANVATAERERRDSEKEQSRSRPSSSTAPQASKANKSFEDTIRQTMSRLDESDTQAKTATQQSASKSDEDLLAEMLKALDGGGGEGGEEGISKMFLDMMQQLTQKDMLYEPMKELHDQYPDWLQKHKPPTIKQDDYDRYVKQSQVVRDITNKFEEPGFKDEDEKCRQYVWDKMQEMQALGAPPEELVKNPFPGTDFGAIPGLGGGGDGLKDEGCPTQ</sequence>
<dbReference type="GO" id="GO:0045046">
    <property type="term" value="P:protein import into peroxisome membrane"/>
    <property type="evidence" value="ECO:0007669"/>
    <property type="project" value="TreeGrafter"/>
</dbReference>
<feature type="region of interest" description="Disordered" evidence="1">
    <location>
        <begin position="1"/>
        <end position="106"/>
    </location>
</feature>
<dbReference type="Gene3D" id="1.20.120.900">
    <property type="entry name" value="Pex19, mPTS binding domain"/>
    <property type="match status" value="1"/>
</dbReference>
<dbReference type="Pfam" id="PF04614">
    <property type="entry name" value="Pex19"/>
    <property type="match status" value="1"/>
</dbReference>
<feature type="compositionally biased region" description="Basic and acidic residues" evidence="1">
    <location>
        <begin position="172"/>
        <end position="185"/>
    </location>
</feature>
<dbReference type="GO" id="GO:0033328">
    <property type="term" value="F:peroxisome membrane targeting sequence binding"/>
    <property type="evidence" value="ECO:0007669"/>
    <property type="project" value="TreeGrafter"/>
</dbReference>
<dbReference type="GeneID" id="90026552"/>
<protein>
    <submittedName>
        <fullName evidence="2">Peroxisome chaperone and import receptor</fullName>
    </submittedName>
</protein>
<comment type="caution">
    <text evidence="2">The sequence shown here is derived from an EMBL/GenBank/DDBJ whole genome shotgun (WGS) entry which is preliminary data.</text>
</comment>
<feature type="compositionally biased region" description="Low complexity" evidence="1">
    <location>
        <begin position="46"/>
        <end position="60"/>
    </location>
</feature>
<feature type="region of interest" description="Disordered" evidence="1">
    <location>
        <begin position="159"/>
        <end position="255"/>
    </location>
</feature>
<evidence type="ECO:0000313" key="3">
    <source>
        <dbReference type="Proteomes" id="UP001309876"/>
    </source>
</evidence>
<gene>
    <name evidence="2" type="primary">PEX19</name>
    <name evidence="2" type="ORF">LTR05_001344</name>
</gene>
<evidence type="ECO:0000256" key="1">
    <source>
        <dbReference type="SAM" id="MobiDB-lite"/>
    </source>
</evidence>
<dbReference type="InterPro" id="IPR038322">
    <property type="entry name" value="Pex19_C_sf"/>
</dbReference>
<dbReference type="RefSeq" id="XP_064752287.1">
    <property type="nucleotide sequence ID" value="XM_064901211.1"/>
</dbReference>
<dbReference type="Proteomes" id="UP001309876">
    <property type="component" value="Unassembled WGS sequence"/>
</dbReference>
<feature type="compositionally biased region" description="Polar residues" evidence="1">
    <location>
        <begin position="186"/>
        <end position="200"/>
    </location>
</feature>
<dbReference type="GO" id="GO:0005778">
    <property type="term" value="C:peroxisomal membrane"/>
    <property type="evidence" value="ECO:0007669"/>
    <property type="project" value="TreeGrafter"/>
</dbReference>
<keyword evidence="3" id="KW-1185">Reference proteome</keyword>
<keyword evidence="2" id="KW-0675">Receptor</keyword>